<evidence type="ECO:0000313" key="2">
    <source>
        <dbReference type="Proteomes" id="UP000824782"/>
    </source>
</evidence>
<accession>A0AAV6YA00</accession>
<gene>
    <name evidence="1" type="ORF">GDO81_019576</name>
</gene>
<dbReference type="Proteomes" id="UP000824782">
    <property type="component" value="Unassembled WGS sequence"/>
</dbReference>
<reference evidence="1" key="1">
    <citation type="thesis" date="2020" institute="ProQuest LLC" country="789 East Eisenhower Parkway, Ann Arbor, MI, USA">
        <title>Comparative Genomics and Chromosome Evolution.</title>
        <authorList>
            <person name="Mudd A.B."/>
        </authorList>
    </citation>
    <scope>NUCLEOTIDE SEQUENCE</scope>
    <source>
        <strain evidence="1">237g6f4</strain>
        <tissue evidence="1">Blood</tissue>
    </source>
</reference>
<name>A0AAV6YA00_ENGPU</name>
<sequence>MGVPPDWPVSWGAYYVGAGRDAMISALSLYKGLRHPTPRSALITRSLFLDLTLFSLFSSQAEAESDGTCRALRCCAIHEAGSAGGTIAERL</sequence>
<protein>
    <submittedName>
        <fullName evidence="1">Uncharacterized protein</fullName>
    </submittedName>
</protein>
<comment type="caution">
    <text evidence="1">The sequence shown here is derived from an EMBL/GenBank/DDBJ whole genome shotgun (WGS) entry which is preliminary data.</text>
</comment>
<evidence type="ECO:0000313" key="1">
    <source>
        <dbReference type="EMBL" id="KAG8534429.1"/>
    </source>
</evidence>
<keyword evidence="2" id="KW-1185">Reference proteome</keyword>
<proteinExistence type="predicted"/>
<dbReference type="AlphaFoldDB" id="A0AAV6YA00"/>
<dbReference type="EMBL" id="WNYA01107443">
    <property type="protein sequence ID" value="KAG8534429.1"/>
    <property type="molecule type" value="Genomic_DNA"/>
</dbReference>
<organism evidence="1 2">
    <name type="scientific">Engystomops pustulosus</name>
    <name type="common">Tungara frog</name>
    <name type="synonym">Physalaemus pustulosus</name>
    <dbReference type="NCBI Taxonomy" id="76066"/>
    <lineage>
        <taxon>Eukaryota</taxon>
        <taxon>Metazoa</taxon>
        <taxon>Chordata</taxon>
        <taxon>Craniata</taxon>
        <taxon>Vertebrata</taxon>
        <taxon>Euteleostomi</taxon>
        <taxon>Amphibia</taxon>
        <taxon>Batrachia</taxon>
        <taxon>Anura</taxon>
        <taxon>Neobatrachia</taxon>
        <taxon>Hyloidea</taxon>
        <taxon>Leptodactylidae</taxon>
        <taxon>Leiuperinae</taxon>
        <taxon>Engystomops</taxon>
    </lineage>
</organism>